<evidence type="ECO:0000313" key="3">
    <source>
        <dbReference type="EMBL" id="KAF2726781.1"/>
    </source>
</evidence>
<name>A0A9P4UVE7_9PLEO</name>
<evidence type="ECO:0000313" key="4">
    <source>
        <dbReference type="Proteomes" id="UP000799444"/>
    </source>
</evidence>
<feature type="transmembrane region" description="Helical" evidence="1">
    <location>
        <begin position="300"/>
        <end position="322"/>
    </location>
</feature>
<dbReference type="OrthoDB" id="5429634at2759"/>
<feature type="transmembrane region" description="Helical" evidence="1">
    <location>
        <begin position="12"/>
        <end position="33"/>
    </location>
</feature>
<feature type="transmembrane region" description="Helical" evidence="1">
    <location>
        <begin position="385"/>
        <end position="406"/>
    </location>
</feature>
<gene>
    <name evidence="3" type="ORF">EJ04DRAFT_452677</name>
</gene>
<keyword evidence="1" id="KW-1133">Transmembrane helix</keyword>
<comment type="caution">
    <text evidence="3">The sequence shown here is derived from an EMBL/GenBank/DDBJ whole genome shotgun (WGS) entry which is preliminary data.</text>
</comment>
<keyword evidence="1" id="KW-0472">Membrane</keyword>
<proteinExistence type="predicted"/>
<dbReference type="AlphaFoldDB" id="A0A9P4UVE7"/>
<evidence type="ECO:0000256" key="1">
    <source>
        <dbReference type="SAM" id="Phobius"/>
    </source>
</evidence>
<accession>A0A9P4UVE7</accession>
<sequence>KRNEKWQLSIFYAALATSTVCLLNIVVTIWVFATNGTTYGSADLYEGSCEKTKNLNIGVHLIINIFSSAILSGSNYTMQCLSSPTRAEVDDAHARGSWLDIGVPSIRNFRSIATRRRWIWLLLAVSSIPLYLFYNSAVFTTLSANSYLVYVTNEPWLSSANLTVPVSEGYGPYPSELVDIHLWKAHEAGELERLEPSERIDAYTHSFISTRSNLLVITSNPSNSFETGKIFNFTSGGDITITGSQDSGNLDPCEEYEFYDVDALGIRQNPSSWTLNNRTVDYCLSEKTAEHCKLRLNATMAAIVIITTLLKALLITTTYLTLKPPLLLTVGDAITSFLSRPDPFTTHSPFLSKADATRKTPIPSPRPFNPTRKRTFAATSRRQTILTFSSTTLGLVVISALLAHALTNLKGAPPSALFSLGFGRPSEHTLLTFAHIRRRGIRPSNLLAIALIANAPQALLSLAYLALNALTSAMLSAREWAAFAHARKGLRVQARPRGAQRESYFLQLPWRYGVPLAGAGAALHWLASQSVSLVGVEWWENVGDWGREEWHDFGTCGVSPLAVLVFLLAGAGVLLGVVWLGMRRLGSAMPVVGSCSLGVAGGCQVEQGREEEQERESGERKVQWGAVEWVDGSGEVVRRCGFSSGSVTYPEEGVLYS</sequence>
<dbReference type="PANTHER" id="PTHR35395">
    <property type="entry name" value="DUF6536 DOMAIN-CONTAINING PROTEIN"/>
    <property type="match status" value="1"/>
</dbReference>
<dbReference type="PANTHER" id="PTHR35395:SF1">
    <property type="entry name" value="DUF6536 DOMAIN-CONTAINING PROTEIN"/>
    <property type="match status" value="1"/>
</dbReference>
<feature type="transmembrane region" description="Helical" evidence="1">
    <location>
        <begin position="118"/>
        <end position="134"/>
    </location>
</feature>
<keyword evidence="1" id="KW-0812">Transmembrane</keyword>
<dbReference type="InterPro" id="IPR046623">
    <property type="entry name" value="DUF6536"/>
</dbReference>
<feature type="domain" description="DUF6536" evidence="2">
    <location>
        <begin position="6"/>
        <end position="157"/>
    </location>
</feature>
<dbReference type="Pfam" id="PF20163">
    <property type="entry name" value="DUF6536"/>
    <property type="match status" value="1"/>
</dbReference>
<feature type="transmembrane region" description="Helical" evidence="1">
    <location>
        <begin position="446"/>
        <end position="467"/>
    </location>
</feature>
<keyword evidence="4" id="KW-1185">Reference proteome</keyword>
<protein>
    <recommendedName>
        <fullName evidence="2">DUF6536 domain-containing protein</fullName>
    </recommendedName>
</protein>
<organism evidence="3 4">
    <name type="scientific">Polyplosphaeria fusca</name>
    <dbReference type="NCBI Taxonomy" id="682080"/>
    <lineage>
        <taxon>Eukaryota</taxon>
        <taxon>Fungi</taxon>
        <taxon>Dikarya</taxon>
        <taxon>Ascomycota</taxon>
        <taxon>Pezizomycotina</taxon>
        <taxon>Dothideomycetes</taxon>
        <taxon>Pleosporomycetidae</taxon>
        <taxon>Pleosporales</taxon>
        <taxon>Tetraplosphaeriaceae</taxon>
        <taxon>Polyplosphaeria</taxon>
    </lineage>
</organism>
<feature type="transmembrane region" description="Helical" evidence="1">
    <location>
        <begin position="561"/>
        <end position="580"/>
    </location>
</feature>
<dbReference type="Proteomes" id="UP000799444">
    <property type="component" value="Unassembled WGS sequence"/>
</dbReference>
<reference evidence="3" key="1">
    <citation type="journal article" date="2020" name="Stud. Mycol.">
        <title>101 Dothideomycetes genomes: a test case for predicting lifestyles and emergence of pathogens.</title>
        <authorList>
            <person name="Haridas S."/>
            <person name="Albert R."/>
            <person name="Binder M."/>
            <person name="Bloem J."/>
            <person name="Labutti K."/>
            <person name="Salamov A."/>
            <person name="Andreopoulos B."/>
            <person name="Baker S."/>
            <person name="Barry K."/>
            <person name="Bills G."/>
            <person name="Bluhm B."/>
            <person name="Cannon C."/>
            <person name="Castanera R."/>
            <person name="Culley D."/>
            <person name="Daum C."/>
            <person name="Ezra D."/>
            <person name="Gonzalez J."/>
            <person name="Henrissat B."/>
            <person name="Kuo A."/>
            <person name="Liang C."/>
            <person name="Lipzen A."/>
            <person name="Lutzoni F."/>
            <person name="Magnuson J."/>
            <person name="Mondo S."/>
            <person name="Nolan M."/>
            <person name="Ohm R."/>
            <person name="Pangilinan J."/>
            <person name="Park H.-J."/>
            <person name="Ramirez L."/>
            <person name="Alfaro M."/>
            <person name="Sun H."/>
            <person name="Tritt A."/>
            <person name="Yoshinaga Y."/>
            <person name="Zwiers L.-H."/>
            <person name="Turgeon B."/>
            <person name="Goodwin S."/>
            <person name="Spatafora J."/>
            <person name="Crous P."/>
            <person name="Grigoriev I."/>
        </authorList>
    </citation>
    <scope>NUCLEOTIDE SEQUENCE</scope>
    <source>
        <strain evidence="3">CBS 125425</strain>
    </source>
</reference>
<evidence type="ECO:0000259" key="2">
    <source>
        <dbReference type="Pfam" id="PF20163"/>
    </source>
</evidence>
<feature type="non-terminal residue" evidence="3">
    <location>
        <position position="1"/>
    </location>
</feature>
<dbReference type="EMBL" id="ML996391">
    <property type="protein sequence ID" value="KAF2726781.1"/>
    <property type="molecule type" value="Genomic_DNA"/>
</dbReference>